<dbReference type="EMBL" id="FN667741">
    <property type="protein sequence ID" value="CBJ82637.1"/>
    <property type="molecule type" value="Genomic_DNA"/>
</dbReference>
<dbReference type="AlphaFoldDB" id="D3V4Q8"/>
<dbReference type="KEGG" id="xbo:XBJ1_3519"/>
<gene>
    <name evidence="1" type="ordered locus">XBJ1_3519</name>
</gene>
<dbReference type="HOGENOM" id="CLU_3419340_0_0_6"/>
<proteinExistence type="predicted"/>
<evidence type="ECO:0000313" key="2">
    <source>
        <dbReference type="Proteomes" id="UP000002045"/>
    </source>
</evidence>
<reference evidence="1" key="1">
    <citation type="journal article" date="2011" name="PLoS ONE">
        <title>The entomopathogenic bacterial endosymbionts xenorhabdus and photorhabdus: convergent lifestyles from divergent genomes.</title>
        <authorList>
            <person name="Chaston J.M."/>
            <person name="Suen G."/>
            <person name="Tucker S.L."/>
            <person name="Andersen A.W."/>
            <person name="Bhasin A."/>
            <person name="Bode E."/>
            <person name="Bode H.B."/>
            <person name="Brachmann A.O."/>
            <person name="Cowles C.E."/>
            <person name="Cowles K.N."/>
            <person name="Darby C."/>
            <person name="de Leon L."/>
            <person name="Drace K."/>
            <person name="Du Z."/>
            <person name="Givaudan A."/>
            <person name="Herbert Tran E.E."/>
            <person name="Jewell K.A."/>
            <person name="Knack J.J."/>
            <person name="Krasomil-Osterfeld K.C."/>
            <person name="Kukor R."/>
            <person name="Lanois A."/>
            <person name="Latreille P."/>
            <person name="Leimgruber N.K."/>
            <person name="Lipke C.M."/>
            <person name="Liu R."/>
            <person name="Lu X."/>
            <person name="Martens E.C."/>
            <person name="Marri P.R."/>
            <person name="Medigue C."/>
            <person name="Menard M.L."/>
            <person name="Miller N.M."/>
            <person name="Morales-Soto N."/>
            <person name="Norton S."/>
            <person name="Ogier J.C."/>
            <person name="Orchard S.S."/>
            <person name="Park D."/>
            <person name="Park Y."/>
            <person name="Qurollo B.A."/>
            <person name="Sugar D.R."/>
            <person name="Richards G.R."/>
            <person name="Rouy Z."/>
            <person name="Slominski B."/>
            <person name="Slominski K."/>
            <person name="Snyder H."/>
            <person name="Tjaden B.C."/>
            <person name="van der Hoeven R."/>
            <person name="Welch R.D."/>
            <person name="Wheeler C."/>
            <person name="Xiang B."/>
            <person name="Barbazuk B."/>
            <person name="Gaudriault S."/>
            <person name="Goodner B."/>
            <person name="Slater S.C."/>
            <person name="Forst S."/>
            <person name="Goldman B.S."/>
            <person name="Goodrich-Blair H."/>
        </authorList>
    </citation>
    <scope>NUCLEOTIDE SEQUENCE [LARGE SCALE GENOMIC DNA]</scope>
    <source>
        <strain evidence="1">SS-2004</strain>
    </source>
</reference>
<protein>
    <submittedName>
        <fullName evidence="1">Uncharacterized protein</fullName>
    </submittedName>
</protein>
<accession>D3V4Q8</accession>
<name>D3V4Q8_XENBS</name>
<evidence type="ECO:0000313" key="1">
    <source>
        <dbReference type="EMBL" id="CBJ82637.1"/>
    </source>
</evidence>
<dbReference type="Proteomes" id="UP000002045">
    <property type="component" value="Chromosome"/>
</dbReference>
<sequence length="25" mass="2979">MFSYNVTIFRHKYISGENDLMKGID</sequence>
<organism evidence="1 2">
    <name type="scientific">Xenorhabdus bovienii (strain SS-2004)</name>
    <name type="common">Xenorhabdus nematophila subsp. bovienii</name>
    <dbReference type="NCBI Taxonomy" id="406818"/>
    <lineage>
        <taxon>Bacteria</taxon>
        <taxon>Pseudomonadati</taxon>
        <taxon>Pseudomonadota</taxon>
        <taxon>Gammaproteobacteria</taxon>
        <taxon>Enterobacterales</taxon>
        <taxon>Morganellaceae</taxon>
        <taxon>Xenorhabdus</taxon>
    </lineage>
</organism>